<feature type="domain" description="Pectate lyase" evidence="9">
    <location>
        <begin position="95"/>
        <end position="303"/>
    </location>
</feature>
<feature type="chain" id="PRO_5047090578" description="pectin lyase" evidence="8">
    <location>
        <begin position="21"/>
        <end position="379"/>
    </location>
</feature>
<dbReference type="EMBL" id="JAWRVE010000042">
    <property type="protein sequence ID" value="KAL1869149.1"/>
    <property type="molecule type" value="Genomic_DNA"/>
</dbReference>
<evidence type="ECO:0000256" key="7">
    <source>
        <dbReference type="ARBA" id="ARBA00039082"/>
    </source>
</evidence>
<keyword evidence="4 8" id="KW-0732">Signal</keyword>
<evidence type="ECO:0000259" key="9">
    <source>
        <dbReference type="SMART" id="SM00656"/>
    </source>
</evidence>
<proteinExistence type="inferred from homology"/>
<gene>
    <name evidence="10" type="ORF">Daus18300_005686</name>
</gene>
<name>A0ABR3X0M3_9PEZI</name>
<comment type="caution">
    <text evidence="10">The sequence shown here is derived from an EMBL/GenBank/DDBJ whole genome shotgun (WGS) entry which is preliminary data.</text>
</comment>
<keyword evidence="5" id="KW-0456">Lyase</keyword>
<evidence type="ECO:0000313" key="11">
    <source>
        <dbReference type="Proteomes" id="UP001583177"/>
    </source>
</evidence>
<dbReference type="EC" id="4.2.2.10" evidence="7"/>
<dbReference type="Proteomes" id="UP001583177">
    <property type="component" value="Unassembled WGS sequence"/>
</dbReference>
<dbReference type="InterPro" id="IPR011050">
    <property type="entry name" value="Pectin_lyase_fold/virulence"/>
</dbReference>
<dbReference type="PANTHER" id="PTHR31683">
    <property type="entry name" value="PECTATE LYASE 18-RELATED"/>
    <property type="match status" value="1"/>
</dbReference>
<dbReference type="SUPFAM" id="SSF51126">
    <property type="entry name" value="Pectin lyase-like"/>
    <property type="match status" value="1"/>
</dbReference>
<feature type="signal peptide" evidence="8">
    <location>
        <begin position="1"/>
        <end position="20"/>
    </location>
</feature>
<dbReference type="SMART" id="SM00656">
    <property type="entry name" value="Amb_all"/>
    <property type="match status" value="1"/>
</dbReference>
<dbReference type="Gene3D" id="2.160.20.10">
    <property type="entry name" value="Single-stranded right-handed beta-helix, Pectin lyase-like"/>
    <property type="match status" value="1"/>
</dbReference>
<sequence length="379" mass="39397">MLSPSVLFTALAAFANTVAAAGVTGAAEGFAKGVTGGGSAAAVYPTTNAELVSYLTDSSARTIILTKTFDFTGSEGTQTTSGCAPYGTASACQLAINKDDWCKNYQSSSATISSLTYDKAAWDAIQVKSNKSLVGQGSAGVIKGRGLYMANGVKNIIIQNVHFTEINPKYVWGGDALSISGADMIWIDHVKTSLIGRQHLVLGNAASNRVTISNSEFDGSTSWSATCDGHHYFLIYFTGSNDMITFKGNYVHHSSGRSPKVAGNTLLHAVNNYFYANSKHAFETTAGAYVLLEGNTFQNVVEIIDPSAKSGKMFTSPDATSNAACKSALGRACVLNAYGSSGTYTSTDTSFLANFAGKNIASAAAASANVAKTAGVGKL</sequence>
<reference evidence="10 11" key="1">
    <citation type="journal article" date="2024" name="IMA Fungus">
        <title>IMA Genome - F19 : A genome assembly and annotation guide to empower mycologists, including annotated draft genome sequences of Ceratocystis pirilliformis, Diaporthe australafricana, Fusarium ophioides, Paecilomyces lecythidis, and Sporothrix stenoceras.</title>
        <authorList>
            <person name="Aylward J."/>
            <person name="Wilson A.M."/>
            <person name="Visagie C.M."/>
            <person name="Spraker J."/>
            <person name="Barnes I."/>
            <person name="Buitendag C."/>
            <person name="Ceriani C."/>
            <person name="Del Mar Angel L."/>
            <person name="du Plessis D."/>
            <person name="Fuchs T."/>
            <person name="Gasser K."/>
            <person name="Kramer D."/>
            <person name="Li W."/>
            <person name="Munsamy K."/>
            <person name="Piso A."/>
            <person name="Price J.L."/>
            <person name="Sonnekus B."/>
            <person name="Thomas C."/>
            <person name="van der Nest A."/>
            <person name="van Dijk A."/>
            <person name="van Heerden A."/>
            <person name="van Vuuren N."/>
            <person name="Yilmaz N."/>
            <person name="Duong T.A."/>
            <person name="van der Merwe N.A."/>
            <person name="Wingfield M.J."/>
            <person name="Wingfield B.D."/>
        </authorList>
    </citation>
    <scope>NUCLEOTIDE SEQUENCE [LARGE SCALE GENOMIC DNA]</scope>
    <source>
        <strain evidence="10 11">CMW 18300</strain>
    </source>
</reference>
<comment type="catalytic activity">
    <reaction evidence="6">
        <text>Eliminative cleavage of (1-&gt;4)-alpha-D-galacturonan methyl ester to give oligosaccharides with 4-deoxy-6-O-methyl-alpha-D-galact-4-enuronosyl groups at their non-reducing ends.</text>
        <dbReference type="EC" id="4.2.2.10"/>
    </reaction>
</comment>
<evidence type="ECO:0000256" key="5">
    <source>
        <dbReference type="ARBA" id="ARBA00023239"/>
    </source>
</evidence>
<evidence type="ECO:0000313" key="10">
    <source>
        <dbReference type="EMBL" id="KAL1869149.1"/>
    </source>
</evidence>
<comment type="similarity">
    <text evidence="2">Belongs to the polysaccharide lyase 1 family.</text>
</comment>
<protein>
    <recommendedName>
        <fullName evidence="7">pectin lyase</fullName>
        <ecNumber evidence="7">4.2.2.10</ecNumber>
    </recommendedName>
</protein>
<dbReference type="InterPro" id="IPR012334">
    <property type="entry name" value="Pectin_lyas_fold"/>
</dbReference>
<keyword evidence="11" id="KW-1185">Reference proteome</keyword>
<evidence type="ECO:0000256" key="8">
    <source>
        <dbReference type="SAM" id="SignalP"/>
    </source>
</evidence>
<evidence type="ECO:0000256" key="1">
    <source>
        <dbReference type="ARBA" id="ARBA00004613"/>
    </source>
</evidence>
<evidence type="ECO:0000256" key="2">
    <source>
        <dbReference type="ARBA" id="ARBA00010980"/>
    </source>
</evidence>
<accession>A0ABR3X0M3</accession>
<dbReference type="PANTHER" id="PTHR31683:SF16">
    <property type="entry name" value="PECTIN LYASE A-RELATED"/>
    <property type="match status" value="1"/>
</dbReference>
<comment type="subcellular location">
    <subcellularLocation>
        <location evidence="1">Secreted</location>
    </subcellularLocation>
</comment>
<evidence type="ECO:0000256" key="3">
    <source>
        <dbReference type="ARBA" id="ARBA00022525"/>
    </source>
</evidence>
<evidence type="ECO:0000256" key="4">
    <source>
        <dbReference type="ARBA" id="ARBA00022729"/>
    </source>
</evidence>
<evidence type="ECO:0000256" key="6">
    <source>
        <dbReference type="ARBA" id="ARBA00036818"/>
    </source>
</evidence>
<dbReference type="InterPro" id="IPR002022">
    <property type="entry name" value="Pec_lyase"/>
</dbReference>
<dbReference type="InterPro" id="IPR045032">
    <property type="entry name" value="PEL"/>
</dbReference>
<organism evidence="10 11">
    <name type="scientific">Diaporthe australafricana</name>
    <dbReference type="NCBI Taxonomy" id="127596"/>
    <lineage>
        <taxon>Eukaryota</taxon>
        <taxon>Fungi</taxon>
        <taxon>Dikarya</taxon>
        <taxon>Ascomycota</taxon>
        <taxon>Pezizomycotina</taxon>
        <taxon>Sordariomycetes</taxon>
        <taxon>Sordariomycetidae</taxon>
        <taxon>Diaporthales</taxon>
        <taxon>Diaporthaceae</taxon>
        <taxon>Diaporthe</taxon>
    </lineage>
</organism>
<keyword evidence="3" id="KW-0964">Secreted</keyword>